<feature type="domain" description="Bacterial Ig-like" evidence="2">
    <location>
        <begin position="1233"/>
        <end position="1322"/>
    </location>
</feature>
<evidence type="ECO:0000256" key="1">
    <source>
        <dbReference type="SAM" id="MobiDB-lite"/>
    </source>
</evidence>
<dbReference type="RefSeq" id="WP_323438045.1">
    <property type="nucleotide sequence ID" value="NZ_JAYFUH010000061.1"/>
</dbReference>
<feature type="domain" description="Bacterial Ig-like" evidence="2">
    <location>
        <begin position="1651"/>
        <end position="1742"/>
    </location>
</feature>
<feature type="domain" description="Bacterial Ig-like" evidence="2">
    <location>
        <begin position="305"/>
        <end position="383"/>
    </location>
</feature>
<feature type="domain" description="Bacterial Ig-like" evidence="2">
    <location>
        <begin position="1448"/>
        <end position="1532"/>
    </location>
</feature>
<dbReference type="InterPro" id="IPR044016">
    <property type="entry name" value="Big_13"/>
</dbReference>
<dbReference type="Proteomes" id="UP001301653">
    <property type="component" value="Unassembled WGS sequence"/>
</dbReference>
<feature type="domain" description="Bacterial Ig-like" evidence="2">
    <location>
        <begin position="619"/>
        <end position="697"/>
    </location>
</feature>
<feature type="domain" description="Bacterial Ig-like" evidence="2">
    <location>
        <begin position="1351"/>
        <end position="1424"/>
    </location>
</feature>
<feature type="region of interest" description="Disordered" evidence="1">
    <location>
        <begin position="1856"/>
        <end position="1888"/>
    </location>
</feature>
<feature type="domain" description="Bacterial Ig-like" evidence="2">
    <location>
        <begin position="1973"/>
        <end position="2055"/>
    </location>
</feature>
<dbReference type="Gene3D" id="2.60.40.10">
    <property type="entry name" value="Immunoglobulins"/>
    <property type="match status" value="6"/>
</dbReference>
<feature type="domain" description="Bacterial Ig-like" evidence="2">
    <location>
        <begin position="1862"/>
        <end position="1950"/>
    </location>
</feature>
<gene>
    <name evidence="3" type="ORF">VA603_04530</name>
</gene>
<proteinExistence type="predicted"/>
<sequence>MSVIVSVVGGSSVVSSKELVAAKGGKPVRIKAIRGGKYVLAEGEQRIGPENITVKRVGKNLLVALEGTKPEHAELIIEDFFGSEGQLVGLAEDGEYHEYIAVDGEQASAATALYDGSTSPLALGTAVIGGIASALMAAPVGILPYVLAGLGVAAAGVAIERHNDDDSKPQPADTTPPENKGIGSVIDDKDGGRTELKDGASTNDNTPTLVGGGQEPGDTVTIIDNGKVIGEVIVDDKGEWSFTPEKELGEGEHVLEVVVTNPAGNASKPSDDFTIIVDTTAPAKPVIGSVMDDQGAVVGPVAKGGSTDDTLPTLNGTAEPGAVVHIYDNGRLLGSASVDGKGAWSFTPSTPLGEGEHVFTVTCSDAAGNTSPLSDGHLIVVDTSAPGKPNGADSMLWDDEGPVVGEIKPGDTTDDRTPTFSGKGEPGATVVIQDNGKEIGRVPVGDDGKWSFTPDTPLGDGAHSLDYYVVDGAGNAGQPSDPIEFVVDTSALSVRIDGVTDNVGSVTGPVVAGGVTDDATPTVHGSATPGATVEIHANGVLLGKTTVGADGKWSYTPAVALADGSYAIKAVVVAATGASQSSTEFVIEVDTTAPDKPSAEDATLMDDVGAVIGEILSGDTTDDTLPTFSGDAEEGATIVIYDDGTEIGRVVVGENGHWEFTPATALVEGVHSFSYEVMDRAGNVSERSDGIEFTVDTSDARVFIEGAVDNVGSKQGGLKSGSVTDDATPTLHGSGTVGGVVKIYDDLVLLGETTVGADGRWSFTPSHSLDEGVHNLRATLTTPAQGEGLPTGKFELLIDLTAPDKPSIGSVYDDQGEVTGNLTSGQVTDDAKPELKGTAEPNSTIIIKDNGVEIGRAPVDADGNWSFVPETPLLQGEHPLTVVNVDAAGNESLPSDAFVVNVGSSAAPAVPSVTGVIDDVGTVQGNLQKNAITDDARPTITGTAQPGMTISVYDNGKLLGTADVNAKGEWSFTPTTALADGPHNLTAKATNAMGNSSPETGPYPIVVDTAAPAKPGSGDATLTDNEGSITGEIKPGDKTDDSTPTFAGKTEPGAEVVISDNGNEIGRVTADPEGNWTFTPTVPLADGDHSLSYEVVDQAGNVSEPSDPLGFVVDTRDVTVRIDGATDNAGKVQGAISAGGVTDDATPTLHGQATSGGTVKIYDGGALVGQTTADAEGKWSLELPAALAAGPHSLTATVTTAAGGESAPTPPFSLTVDLSAPNKPVISSVEDDVGSVQGAIGQGKTTDDTTPTLKGTAEAGSTVHIYDNGSLLGSVVAGGNGVWNYTPTTPLNNGEHSFSVTSEDKAGNVSALSDAHVVIVDTVPPGKPSIESVMDDEGGKQGPLVSGGDPTDDAKPELSGKAEPNGTVIVKDNGEEIGRAPVDANGDWTFTPTYPLANGTHALTVEAMDAAGNVSQPSDAFVVDVLNDGAPAMPSITSVMDDVGAIKGNLQKTDVTDDARPTVNGTAEPGVTVSVYSNGILLGTAVVNAKGEWSFTPGTDLADGLHNITAKATNALGNDSEMTGEYPITVDTLAPGKPGAGDADLVDNEGSIQGTITNGSITDDSTPTFSGSNAEPNATVVIHDNGKEIGRVPTDANGNWTFTPAPALVDGAHSMSYQVVDKAGNVGEKSDPINFTLDSSAVTVRIEGATDNAGGVTGELANGGVTDDATPTLHGTATAGGTVKIYDGNNVLLGEAIANAEGKWSFTPATPLPEGAVTLYATVTTGASEESEKTPAFNLLLDMTAPLKPVIEKIEDDVGNPQGVLANGQSTDDTTPTLSGKAEAGSTVRIYDNGSLLGSVVVDGAGNWNFTPTTPLNNGPHSFTVTGVDPAGNVSVPSDAYVVTVDTVAPGKPAIGSVYDDQGGSTGNLVSGDETDDTRPELKGTGEPNSTIIVKDNGVEIGRVPVDANGNWSFVPTAPLADGEHPLTVVNVDAAGNESRPSDPFVVIVDGSGGGKPEITAVIDDQGPKQGLVNAGESTDDVKPKISGTAKPNSTVSIWDNNVKIGQVQSDAAGNWTFTPDAALLEGSHSIHVTAVDALGSEAEPSAPFAFEVNTGTPETPRISNIRDDVGEYQGIQRSGGHTDDTRPTVTGTGKAGIPSKSVWTVSRLVVGWWGWMDAGA</sequence>
<feature type="compositionally biased region" description="Basic and acidic residues" evidence="1">
    <location>
        <begin position="186"/>
        <end position="198"/>
    </location>
</feature>
<feature type="domain" description="Bacterial Ig-like" evidence="2">
    <location>
        <begin position="411"/>
        <end position="489"/>
    </location>
</feature>
<dbReference type="Gene3D" id="3.30.420.430">
    <property type="match status" value="10"/>
</dbReference>
<feature type="domain" description="Bacterial Ig-like" evidence="2">
    <location>
        <begin position="198"/>
        <end position="279"/>
    </location>
</feature>
<keyword evidence="4" id="KW-1185">Reference proteome</keyword>
<evidence type="ECO:0000313" key="4">
    <source>
        <dbReference type="Proteomes" id="UP001301653"/>
    </source>
</evidence>
<feature type="region of interest" description="Disordered" evidence="1">
    <location>
        <begin position="2075"/>
        <end position="2096"/>
    </location>
</feature>
<comment type="caution">
    <text evidence="3">The sequence shown here is derived from an EMBL/GenBank/DDBJ whole genome shotgun (WGS) entry which is preliminary data.</text>
</comment>
<feature type="domain" description="Bacterial Ig-like" evidence="2">
    <location>
        <begin position="714"/>
        <end position="784"/>
    </location>
</feature>
<dbReference type="Pfam" id="PF19077">
    <property type="entry name" value="Big_13"/>
    <property type="match status" value="18"/>
</dbReference>
<evidence type="ECO:0000313" key="3">
    <source>
        <dbReference type="EMBL" id="MEA5666802.1"/>
    </source>
</evidence>
<feature type="domain" description="Bacterial Ig-like" evidence="2">
    <location>
        <begin position="1131"/>
        <end position="1217"/>
    </location>
</feature>
<feature type="domain" description="Bacterial Ig-like" evidence="2">
    <location>
        <begin position="1758"/>
        <end position="1847"/>
    </location>
</feature>
<dbReference type="EMBL" id="JAYFUH010000061">
    <property type="protein sequence ID" value="MEA5666802.1"/>
    <property type="molecule type" value="Genomic_DNA"/>
</dbReference>
<dbReference type="InterPro" id="IPR013783">
    <property type="entry name" value="Ig-like_fold"/>
</dbReference>
<reference evidence="3 4" key="1">
    <citation type="submission" date="2023-12" db="EMBL/GenBank/DDBJ databases">
        <title>Stenotrophomonas guangdongensis sp. nov., isolated from wilted pepper plants (Capsicum annuum).</title>
        <authorList>
            <person name="Qiu M."/>
            <person name="Li Y."/>
            <person name="Liu Q."/>
            <person name="Zhang X."/>
            <person name="Huang Y."/>
            <person name="Guo R."/>
            <person name="Hu M."/>
            <person name="Zhou J."/>
            <person name="Zhou X."/>
        </authorList>
    </citation>
    <scope>NUCLEOTIDE SEQUENCE [LARGE SCALE GENOMIC DNA]</scope>
    <source>
        <strain evidence="3 4">MH1</strain>
    </source>
</reference>
<feature type="region of interest" description="Disordered" evidence="1">
    <location>
        <begin position="162"/>
        <end position="221"/>
    </location>
</feature>
<evidence type="ECO:0000259" key="2">
    <source>
        <dbReference type="Pfam" id="PF19077"/>
    </source>
</evidence>
<accession>A0ABU5V0F5</accession>
<name>A0ABU5V0F5_9GAMM</name>
<feature type="region of interest" description="Disordered" evidence="1">
    <location>
        <begin position="1015"/>
        <end position="1050"/>
    </location>
</feature>
<feature type="compositionally biased region" description="Basic and acidic residues" evidence="1">
    <location>
        <begin position="408"/>
        <end position="417"/>
    </location>
</feature>
<feature type="domain" description="Bacterial Ig-like" evidence="2">
    <location>
        <begin position="1550"/>
        <end position="1638"/>
    </location>
</feature>
<feature type="region of interest" description="Disordered" evidence="1">
    <location>
        <begin position="406"/>
        <end position="428"/>
    </location>
</feature>
<feature type="region of interest" description="Disordered" evidence="1">
    <location>
        <begin position="1322"/>
        <end position="1366"/>
    </location>
</feature>
<feature type="domain" description="Bacterial Ig-like" evidence="2">
    <location>
        <begin position="925"/>
        <end position="1009"/>
    </location>
</feature>
<protein>
    <submittedName>
        <fullName evidence="3">Ig-like domain-containing protein</fullName>
    </submittedName>
</protein>
<feature type="domain" description="Bacterial Ig-like" evidence="2">
    <location>
        <begin position="814"/>
        <end position="895"/>
    </location>
</feature>
<feature type="domain" description="Bacterial Ig-like" evidence="2">
    <location>
        <begin position="1024"/>
        <end position="1115"/>
    </location>
</feature>
<feature type="domain" description="Bacterial Ig-like" evidence="2">
    <location>
        <begin position="500"/>
        <end position="591"/>
    </location>
</feature>
<organism evidence="3 4">
    <name type="scientific">Stenotrophomonas capsici</name>
    <dbReference type="NCBI Taxonomy" id="3110230"/>
    <lineage>
        <taxon>Bacteria</taxon>
        <taxon>Pseudomonadati</taxon>
        <taxon>Pseudomonadota</taxon>
        <taxon>Gammaproteobacteria</taxon>
        <taxon>Lysobacterales</taxon>
        <taxon>Lysobacteraceae</taxon>
        <taxon>Stenotrophomonas</taxon>
    </lineage>
</organism>
<dbReference type="NCBIfam" id="NF033510">
    <property type="entry name" value="Ca_tandemer"/>
    <property type="match status" value="17"/>
</dbReference>